<dbReference type="GO" id="GO:1990112">
    <property type="term" value="C:RQC complex"/>
    <property type="evidence" value="ECO:0007669"/>
    <property type="project" value="TreeGrafter"/>
</dbReference>
<accession>A0A564ZL54</accession>
<dbReference type="EMBL" id="CABIKM010000035">
    <property type="protein sequence ID" value="VUZ85826.1"/>
    <property type="molecule type" value="Genomic_DNA"/>
</dbReference>
<protein>
    <submittedName>
        <fullName evidence="3">Fibronectin-binding protein</fullName>
    </submittedName>
</protein>
<feature type="region of interest" description="Disordered" evidence="1">
    <location>
        <begin position="448"/>
        <end position="472"/>
    </location>
</feature>
<dbReference type="PANTHER" id="PTHR15239:SF6">
    <property type="entry name" value="RIBOSOME QUALITY CONTROL COMPLEX SUBUNIT NEMF"/>
    <property type="match status" value="1"/>
</dbReference>
<evidence type="ECO:0000313" key="3">
    <source>
        <dbReference type="EMBL" id="VUZ85826.1"/>
    </source>
</evidence>
<evidence type="ECO:0000259" key="2">
    <source>
        <dbReference type="Pfam" id="PF05670"/>
    </source>
</evidence>
<dbReference type="GO" id="GO:0072344">
    <property type="term" value="P:rescue of stalled ribosome"/>
    <property type="evidence" value="ECO:0007669"/>
    <property type="project" value="TreeGrafter"/>
</dbReference>
<evidence type="ECO:0000256" key="1">
    <source>
        <dbReference type="SAM" id="MobiDB-lite"/>
    </source>
</evidence>
<dbReference type="Proteomes" id="UP000334340">
    <property type="component" value="Unassembled WGS sequence"/>
</dbReference>
<dbReference type="PANTHER" id="PTHR15239">
    <property type="entry name" value="NUCLEAR EXPORT MEDIATOR FACTOR NEMF"/>
    <property type="match status" value="1"/>
</dbReference>
<dbReference type="GO" id="GO:0000049">
    <property type="term" value="F:tRNA binding"/>
    <property type="evidence" value="ECO:0007669"/>
    <property type="project" value="TreeGrafter"/>
</dbReference>
<dbReference type="InterPro" id="IPR051608">
    <property type="entry name" value="RQC_Subunit_NEMF"/>
</dbReference>
<reference evidence="3 4" key="1">
    <citation type="submission" date="2019-07" db="EMBL/GenBank/DDBJ databases">
        <authorList>
            <person name="Cremers G."/>
        </authorList>
    </citation>
    <scope>NUCLEOTIDE SEQUENCE [LARGE SCALE GENOMIC DNA]</scope>
</reference>
<dbReference type="Pfam" id="PF05670">
    <property type="entry name" value="NFACT-R_1"/>
    <property type="match status" value="1"/>
</dbReference>
<dbReference type="InterPro" id="IPR008532">
    <property type="entry name" value="NFACT_RNA-bd"/>
</dbReference>
<organism evidence="3 4">
    <name type="scientific">Candidatus Methylomirabilis lanthanidiphila</name>
    <dbReference type="NCBI Taxonomy" id="2211376"/>
    <lineage>
        <taxon>Bacteria</taxon>
        <taxon>Candidatus Methylomirabilota</taxon>
        <taxon>Candidatus Methylomirabilia</taxon>
        <taxon>Candidatus Methylomirabilales</taxon>
        <taxon>Candidatus Methylomirabilaceae</taxon>
        <taxon>Candidatus Methylomirabilis</taxon>
    </lineage>
</organism>
<dbReference type="Pfam" id="PF05833">
    <property type="entry name" value="NFACT_N"/>
    <property type="match status" value="1"/>
</dbReference>
<feature type="compositionally biased region" description="Basic and acidic residues" evidence="1">
    <location>
        <begin position="458"/>
        <end position="472"/>
    </location>
</feature>
<gene>
    <name evidence="3" type="ORF">MELA_02212</name>
</gene>
<feature type="region of interest" description="Disordered" evidence="1">
    <location>
        <begin position="150"/>
        <end position="174"/>
    </location>
</feature>
<dbReference type="Gene3D" id="2.30.310.10">
    <property type="entry name" value="ibrinogen binding protein from staphylococcus aureus domain"/>
    <property type="match status" value="1"/>
</dbReference>
<keyword evidence="4" id="KW-1185">Reference proteome</keyword>
<name>A0A564ZL54_9BACT</name>
<evidence type="ECO:0000313" key="4">
    <source>
        <dbReference type="Proteomes" id="UP000334340"/>
    </source>
</evidence>
<sequence length="599" mass="65651">MDAFCLAAIIQELQAVLPGAEINRVQQLDRWSLLLVFYGRQGPGGLVLSVKPGAPRIELVSPPRKSSVPSSRFGDLVASKTKGALIEAVEQVGLDRIMAIQMRGGPLPGSTALTTGEAAMTLYIEMLGPASNVFLVDRVTGTMIDRLRAASGRAGNETPEPGAPYHPPFDGDRVDSRSVGLEQFQEVVSARLAEGMDAPRVLSTGFAGLNTVMARELAARSGISTRASLDQQARALWKSFRELMDRVTAAAFEPRLLMGSDGKPVGMAAFPLVTVPADQQVPCSTMLEALAAYHRSREQVERLDVLRVELLRRLQREIGAVERLAVKLEQEAALYRDGELHARKGRLLLANRAQIRRGQQTVELTDYADPGAPLLRIDLDPACSIEDNAQRYFALHRKAKRGAEIVGKRLTETAERLRTLRAMMKQVETAQNVDELEQVDATAARVVRRRPVQTPADSRARRSEGPEPRAFRSSDGLTILVGKSGPSNDHLTWRLARSHDLWLHAQGIHGSHVLVRLQKGKSAPPRTLCEAAQLAAYYSKGRGQVKVPVDYVLRKFLRKPKAAAPGAVLLTQEKTITVRPEADLVRRLHAAEDALRAEE</sequence>
<proteinExistence type="predicted"/>
<dbReference type="GO" id="GO:0043023">
    <property type="term" value="F:ribosomal large subunit binding"/>
    <property type="evidence" value="ECO:0007669"/>
    <property type="project" value="TreeGrafter"/>
</dbReference>
<feature type="domain" description="NFACT RNA-binding" evidence="2">
    <location>
        <begin position="470"/>
        <end position="562"/>
    </location>
</feature>
<dbReference type="AlphaFoldDB" id="A0A564ZL54"/>